<dbReference type="PANTHER" id="PTHR24096:SF323">
    <property type="entry name" value="BLR3536 PROTEIN"/>
    <property type="match status" value="1"/>
</dbReference>
<proteinExistence type="predicted"/>
<dbReference type="PANTHER" id="PTHR24096">
    <property type="entry name" value="LONG-CHAIN-FATTY-ACID--COA LIGASE"/>
    <property type="match status" value="1"/>
</dbReference>
<evidence type="ECO:0000259" key="2">
    <source>
        <dbReference type="Pfam" id="PF13193"/>
    </source>
</evidence>
<sequence length="486" mass="52376">MTETEVGLGRRIRDLGAGSPGEIAYRHIGTDGSEPAVTWGELDDRSSRLAGALAKRGVGQDDLLGIGLRNGPRFVLSTFAAWKLGAVPVPVRWDVPDWELDRLREVIRPRVYLGDADLAWIDEALELERPTLPDAIAPYSHGICSSGSTGTPKVILAGTPSVYNPAAGIPMMTRWRPIPTPQTVLVLAPMYHVNAFSALYPMLAGDRLVVMEKFDAARVVDVIERYRITNFTATPTMLQRIADLPGIDDRDLSSIEWFTQGAAPMPPSLVDRWSALVGAERILMAYGMTEGLGLAALTGEEWSTRRGSVGRGMRGTEIRILGPAGEQLPPGEIGEIYLRAPGAPTAPYLGDVPQPTSTADGFVTVGDLGHLDEEGFLYLADRRVDVIISGGANVFPAEVETALIDHPGVTDVVVIGLRDPEWGRRVHALIEPADPANPPTLDGIRAFAKSRLAAYKVPKSIEIVDAIPRSAATKVNRGRLLQTRGG</sequence>
<protein>
    <submittedName>
        <fullName evidence="3">Bile acid-coenzyme A ligase</fullName>
        <ecNumber evidence="3">6.-.-.-</ecNumber>
    </submittedName>
</protein>
<dbReference type="EMBL" id="WEGI01000003">
    <property type="protein sequence ID" value="MQY25960.1"/>
    <property type="molecule type" value="Genomic_DNA"/>
</dbReference>
<dbReference type="Gene3D" id="3.30.300.30">
    <property type="match status" value="1"/>
</dbReference>
<dbReference type="InterPro" id="IPR042099">
    <property type="entry name" value="ANL_N_sf"/>
</dbReference>
<feature type="domain" description="AMP-dependent synthetase/ligase" evidence="1">
    <location>
        <begin position="145"/>
        <end position="342"/>
    </location>
</feature>
<dbReference type="OrthoDB" id="9803968at2"/>
<dbReference type="InterPro" id="IPR045851">
    <property type="entry name" value="AMP-bd_C_sf"/>
</dbReference>
<comment type="caution">
    <text evidence="3">The sequence shown here is derived from an EMBL/GenBank/DDBJ whole genome shotgun (WGS) entry which is preliminary data.</text>
</comment>
<dbReference type="Gene3D" id="3.40.50.12780">
    <property type="entry name" value="N-terminal domain of ligase-like"/>
    <property type="match status" value="1"/>
</dbReference>
<keyword evidence="3" id="KW-0436">Ligase</keyword>
<reference evidence="3 4" key="1">
    <citation type="submission" date="2019-10" db="EMBL/GenBank/DDBJ databases">
        <title>Nocardia macrotermitis sp. nov. and Nocardia aurantia sp. nov., isolated from the gut of fungus growing-termite Macrotermes natalensis.</title>
        <authorList>
            <person name="Benndorf R."/>
            <person name="Schwitalla J."/>
            <person name="Martin K."/>
            <person name="De Beer W."/>
            <person name="Kaster A.-K."/>
            <person name="Vollmers J."/>
            <person name="Poulsen M."/>
            <person name="Beemelmanns C."/>
        </authorList>
    </citation>
    <scope>NUCLEOTIDE SEQUENCE [LARGE SCALE GENOMIC DNA]</scope>
    <source>
        <strain evidence="3 4">RB56</strain>
    </source>
</reference>
<evidence type="ECO:0000313" key="3">
    <source>
        <dbReference type="EMBL" id="MQY25960.1"/>
    </source>
</evidence>
<dbReference type="GO" id="GO:0016405">
    <property type="term" value="F:CoA-ligase activity"/>
    <property type="evidence" value="ECO:0007669"/>
    <property type="project" value="TreeGrafter"/>
</dbReference>
<dbReference type="InterPro" id="IPR025110">
    <property type="entry name" value="AMP-bd_C"/>
</dbReference>
<evidence type="ECO:0000313" key="4">
    <source>
        <dbReference type="Proteomes" id="UP000431401"/>
    </source>
</evidence>
<dbReference type="Proteomes" id="UP000431401">
    <property type="component" value="Unassembled WGS sequence"/>
</dbReference>
<name>A0A7K0DJH2_9NOCA</name>
<dbReference type="AlphaFoldDB" id="A0A7K0DJH2"/>
<gene>
    <name evidence="3" type="primary">baiB_1</name>
    <name evidence="3" type="ORF">NRB56_15190</name>
</gene>
<dbReference type="Pfam" id="PF00501">
    <property type="entry name" value="AMP-binding"/>
    <property type="match status" value="2"/>
</dbReference>
<feature type="domain" description="AMP-binding enzyme C-terminal" evidence="2">
    <location>
        <begin position="398"/>
        <end position="473"/>
    </location>
</feature>
<dbReference type="InterPro" id="IPR000873">
    <property type="entry name" value="AMP-dep_synth/lig_dom"/>
</dbReference>
<feature type="domain" description="AMP-dependent synthetase/ligase" evidence="1">
    <location>
        <begin position="22"/>
        <end position="115"/>
    </location>
</feature>
<dbReference type="EC" id="6.-.-.-" evidence="3"/>
<evidence type="ECO:0000259" key="1">
    <source>
        <dbReference type="Pfam" id="PF00501"/>
    </source>
</evidence>
<keyword evidence="4" id="KW-1185">Reference proteome</keyword>
<dbReference type="RefSeq" id="WP_153339813.1">
    <property type="nucleotide sequence ID" value="NZ_WEGI01000003.1"/>
</dbReference>
<dbReference type="Pfam" id="PF13193">
    <property type="entry name" value="AMP-binding_C"/>
    <property type="match status" value="1"/>
</dbReference>
<organism evidence="3 4">
    <name type="scientific">Nocardia aurantia</name>
    <dbReference type="NCBI Taxonomy" id="2585199"/>
    <lineage>
        <taxon>Bacteria</taxon>
        <taxon>Bacillati</taxon>
        <taxon>Actinomycetota</taxon>
        <taxon>Actinomycetes</taxon>
        <taxon>Mycobacteriales</taxon>
        <taxon>Nocardiaceae</taxon>
        <taxon>Nocardia</taxon>
    </lineage>
</organism>
<accession>A0A7K0DJH2</accession>
<dbReference type="SUPFAM" id="SSF56801">
    <property type="entry name" value="Acetyl-CoA synthetase-like"/>
    <property type="match status" value="1"/>
</dbReference>